<keyword evidence="3" id="KW-0658">Purine biosynthesis</keyword>
<feature type="domain" description="ACT" evidence="5">
    <location>
        <begin position="13"/>
        <end position="87"/>
    </location>
</feature>
<dbReference type="InterPro" id="IPR045865">
    <property type="entry name" value="ACT-like_dom_sf"/>
</dbReference>
<reference evidence="6" key="1">
    <citation type="submission" date="2021-12" db="EMBL/GenBank/DDBJ databases">
        <title>taxonomy of Moraxella sp. ZY201224.</title>
        <authorList>
            <person name="Li F."/>
        </authorList>
    </citation>
    <scope>NUCLEOTIDE SEQUENCE</scope>
    <source>
        <strain evidence="6">ZY201224</strain>
    </source>
</reference>
<dbReference type="NCBIfam" id="TIGR00655">
    <property type="entry name" value="PurU"/>
    <property type="match status" value="1"/>
</dbReference>
<dbReference type="PIRSF" id="PIRSF036480">
    <property type="entry name" value="FormyFH4_hydr"/>
    <property type="match status" value="1"/>
</dbReference>
<dbReference type="InterPro" id="IPR036477">
    <property type="entry name" value="Formyl_transf_N_sf"/>
</dbReference>
<dbReference type="NCBIfam" id="NF004684">
    <property type="entry name" value="PRK06027.1"/>
    <property type="match status" value="1"/>
</dbReference>
<dbReference type="Gene3D" id="3.30.70.260">
    <property type="match status" value="1"/>
</dbReference>
<evidence type="ECO:0000256" key="1">
    <source>
        <dbReference type="ARBA" id="ARBA00022563"/>
    </source>
</evidence>
<comment type="pathway">
    <text evidence="3">Purine metabolism; IMP biosynthesis via de novo pathway; formate from 10-formyl-5,6,7,8-tetrahydrofolate: step 1/1.</text>
</comment>
<keyword evidence="7" id="KW-1185">Reference proteome</keyword>
<dbReference type="Gene3D" id="3.40.50.170">
    <property type="entry name" value="Formyl transferase, N-terminal domain"/>
    <property type="match status" value="1"/>
</dbReference>
<comment type="function">
    <text evidence="3">Catalyzes the hydrolysis of 10-formyltetrahydrofolate (formyl-FH4) to formate and tetrahydrofolate (FH4).</text>
</comment>
<dbReference type="HAMAP" id="MF_01927">
    <property type="entry name" value="PurU"/>
    <property type="match status" value="1"/>
</dbReference>
<dbReference type="CDD" id="cd08648">
    <property type="entry name" value="FMT_core_Formyl-FH4-Hydrolase_C"/>
    <property type="match status" value="1"/>
</dbReference>
<dbReference type="Pfam" id="PF01842">
    <property type="entry name" value="ACT"/>
    <property type="match status" value="1"/>
</dbReference>
<name>A0ABY6F2Q6_9GAMM</name>
<evidence type="ECO:0000259" key="5">
    <source>
        <dbReference type="PROSITE" id="PS51671"/>
    </source>
</evidence>
<sequence>MSNCEGCESQVARLLVTCQDQSGIVQAVSGFLYEQGANIISLDQHTTEAYGGKYFMRVEFHLNQLNAKKQSLSEGFERVAQAFAMDWRLSYNDEPKKVGILVSKEDHALLELLWRYSHGALPCVITKVISNHLALKEATERFGIEFVHIPVPKDEAGKEAAYAQISQEMVGNDLLVLARYMQILSPTFVDEWQGKVINIHHSFLPAFVGANPYKQAFEKGVKLIGATAHYVTSELDEGPIIEQGVERVSHAYSVSDLRELGRDIERDVLARAVKWHLEDRIIIDGVKTVVFD</sequence>
<protein>
    <recommendedName>
        <fullName evidence="3 4">Formyltetrahydrofolate deformylase</fullName>
        <ecNumber evidence="3 4">3.5.1.10</ecNumber>
    </recommendedName>
    <alternativeName>
        <fullName evidence="3">Formyl-FH(4) hydrolase</fullName>
    </alternativeName>
</protein>
<dbReference type="InterPro" id="IPR002376">
    <property type="entry name" value="Formyl_transf_N"/>
</dbReference>
<dbReference type="EMBL" id="CP089977">
    <property type="protein sequence ID" value="UXZ04372.1"/>
    <property type="molecule type" value="Genomic_DNA"/>
</dbReference>
<evidence type="ECO:0000256" key="4">
    <source>
        <dbReference type="NCBIfam" id="TIGR00655"/>
    </source>
</evidence>
<dbReference type="InterPro" id="IPR002912">
    <property type="entry name" value="ACT_dom"/>
</dbReference>
<evidence type="ECO:0000256" key="2">
    <source>
        <dbReference type="ARBA" id="ARBA00022801"/>
    </source>
</evidence>
<dbReference type="InterPro" id="IPR044074">
    <property type="entry name" value="PurU_ACT"/>
</dbReference>
<evidence type="ECO:0000256" key="3">
    <source>
        <dbReference type="HAMAP-Rule" id="MF_01927"/>
    </source>
</evidence>
<accession>A0ABY6F2Q6</accession>
<dbReference type="PANTHER" id="PTHR42706">
    <property type="entry name" value="FORMYLTETRAHYDROFOLATE DEFORMYLASE"/>
    <property type="match status" value="1"/>
</dbReference>
<dbReference type="GO" id="GO:0008864">
    <property type="term" value="F:formyltetrahydrofolate deformylase activity"/>
    <property type="evidence" value="ECO:0007669"/>
    <property type="project" value="UniProtKB-EC"/>
</dbReference>
<keyword evidence="1 3" id="KW-0554">One-carbon metabolism</keyword>
<organism evidence="6 7">
    <name type="scientific">Moraxella nasicaprae</name>
    <dbReference type="NCBI Taxonomy" id="2904122"/>
    <lineage>
        <taxon>Bacteria</taxon>
        <taxon>Pseudomonadati</taxon>
        <taxon>Pseudomonadota</taxon>
        <taxon>Gammaproteobacteria</taxon>
        <taxon>Moraxellales</taxon>
        <taxon>Moraxellaceae</taxon>
        <taxon>Moraxella</taxon>
    </lineage>
</organism>
<dbReference type="PROSITE" id="PS51671">
    <property type="entry name" value="ACT"/>
    <property type="match status" value="1"/>
</dbReference>
<dbReference type="Proteomes" id="UP001063782">
    <property type="component" value="Chromosome"/>
</dbReference>
<evidence type="ECO:0000313" key="6">
    <source>
        <dbReference type="EMBL" id="UXZ04372.1"/>
    </source>
</evidence>
<dbReference type="InterPro" id="IPR004810">
    <property type="entry name" value="PurU"/>
</dbReference>
<dbReference type="PRINTS" id="PR01575">
    <property type="entry name" value="FFH4HYDRLASE"/>
</dbReference>
<dbReference type="PANTHER" id="PTHR42706:SF1">
    <property type="entry name" value="FORMYLTETRAHYDROFOLATE DEFORMYLASE 2, MITOCHONDRIAL"/>
    <property type="match status" value="1"/>
</dbReference>
<dbReference type="InterPro" id="IPR041729">
    <property type="entry name" value="Formyl-FH4-Hydrolase_C"/>
</dbReference>
<comment type="similarity">
    <text evidence="3">Belongs to the PurU family.</text>
</comment>
<evidence type="ECO:0000313" key="7">
    <source>
        <dbReference type="Proteomes" id="UP001063782"/>
    </source>
</evidence>
<feature type="active site" evidence="3">
    <location>
        <position position="236"/>
    </location>
</feature>
<dbReference type="CDD" id="cd04875">
    <property type="entry name" value="ACT_F4HF-DF"/>
    <property type="match status" value="1"/>
</dbReference>
<dbReference type="SUPFAM" id="SSF53328">
    <property type="entry name" value="Formyltransferase"/>
    <property type="match status" value="1"/>
</dbReference>
<keyword evidence="2 3" id="KW-0378">Hydrolase</keyword>
<dbReference type="EC" id="3.5.1.10" evidence="3 4"/>
<dbReference type="RefSeq" id="WP_263075860.1">
    <property type="nucleotide sequence ID" value="NZ_CP089977.1"/>
</dbReference>
<comment type="catalytic activity">
    <reaction evidence="3">
        <text>(6R)-10-formyltetrahydrofolate + H2O = (6S)-5,6,7,8-tetrahydrofolate + formate + H(+)</text>
        <dbReference type="Rhea" id="RHEA:19833"/>
        <dbReference type="ChEBI" id="CHEBI:15377"/>
        <dbReference type="ChEBI" id="CHEBI:15378"/>
        <dbReference type="ChEBI" id="CHEBI:15740"/>
        <dbReference type="ChEBI" id="CHEBI:57453"/>
        <dbReference type="ChEBI" id="CHEBI:195366"/>
        <dbReference type="EC" id="3.5.1.10"/>
    </reaction>
</comment>
<dbReference type="Pfam" id="PF00551">
    <property type="entry name" value="Formyl_trans_N"/>
    <property type="match status" value="1"/>
</dbReference>
<proteinExistence type="inferred from homology"/>
<gene>
    <name evidence="3 6" type="primary">purU</name>
    <name evidence="6" type="ORF">LU297_07200</name>
</gene>
<dbReference type="SUPFAM" id="SSF55021">
    <property type="entry name" value="ACT-like"/>
    <property type="match status" value="1"/>
</dbReference>